<dbReference type="EMBL" id="QSAE01000055">
    <property type="protein sequence ID" value="RGW37912.1"/>
    <property type="molecule type" value="Genomic_DNA"/>
</dbReference>
<dbReference type="EMBL" id="QSFZ01000004">
    <property type="protein sequence ID" value="RHA92979.1"/>
    <property type="molecule type" value="Genomic_DNA"/>
</dbReference>
<reference evidence="2 11" key="1">
    <citation type="submission" date="2015-09" db="EMBL/GenBank/DDBJ databases">
        <authorList>
            <consortium name="Pathogen Informatics"/>
        </authorList>
    </citation>
    <scope>NUCLEOTIDE SEQUENCE [LARGE SCALE GENOMIC DNA]</scope>
    <source>
        <strain evidence="2 11">2789STDY5834968</strain>
    </source>
</reference>
<dbReference type="Proteomes" id="UP001197847">
    <property type="component" value="Unassembled WGS sequence"/>
</dbReference>
<evidence type="ECO:0000313" key="9">
    <source>
        <dbReference type="EMBL" id="RHF03908.1"/>
    </source>
</evidence>
<dbReference type="EMBL" id="VSTG01000011">
    <property type="protein sequence ID" value="TYL57537.1"/>
    <property type="molecule type" value="Genomic_DNA"/>
</dbReference>
<feature type="transmembrane region" description="Helical" evidence="1">
    <location>
        <begin position="103"/>
        <end position="126"/>
    </location>
</feature>
<evidence type="ECO:0000313" key="3">
    <source>
        <dbReference type="EMBL" id="MCB6961701.1"/>
    </source>
</evidence>
<evidence type="ECO:0000313" key="13">
    <source>
        <dbReference type="Proteomes" id="UP000285209"/>
    </source>
</evidence>
<evidence type="ECO:0000313" key="10">
    <source>
        <dbReference type="EMBL" id="TYL57537.1"/>
    </source>
</evidence>
<dbReference type="NCBIfam" id="TIGR04002">
    <property type="entry name" value="TIGR04002 family protein"/>
    <property type="match status" value="1"/>
</dbReference>
<reference evidence="4" key="7">
    <citation type="submission" date="2021-10" db="EMBL/GenBank/DDBJ databases">
        <title>Collection of gut derived symbiotic bacterial strains cultured from healthy donors.</title>
        <authorList>
            <person name="Lin H."/>
            <person name="Littmann E."/>
            <person name="Claire K."/>
            <person name="Pamer E."/>
        </authorList>
    </citation>
    <scope>NUCLEOTIDE SEQUENCE</scope>
    <source>
        <strain evidence="4">MSK.22.92</strain>
    </source>
</reference>
<dbReference type="Proteomes" id="UP000285209">
    <property type="component" value="Unassembled WGS sequence"/>
</dbReference>
<evidence type="ECO:0000313" key="11">
    <source>
        <dbReference type="Proteomes" id="UP000095673"/>
    </source>
</evidence>
<evidence type="ECO:0000313" key="15">
    <source>
        <dbReference type="Proteomes" id="UP000286581"/>
    </source>
</evidence>
<feature type="transmembrane region" description="Helical" evidence="1">
    <location>
        <begin position="74"/>
        <end position="91"/>
    </location>
</feature>
<reference evidence="3" key="6">
    <citation type="submission" date="2021-10" db="EMBL/GenBank/DDBJ databases">
        <title>Collection of gut derived symbiotic bacterial strains cultured from healthy donors.</title>
        <authorList>
            <person name="Lin H."/>
            <person name="Littmann E."/>
            <person name="Kohout C."/>
            <person name="Pamer E.G."/>
        </authorList>
    </citation>
    <scope>NUCLEOTIDE SEQUENCE</scope>
    <source>
        <strain evidence="3">DFI.7.28A</strain>
    </source>
</reference>
<evidence type="ECO:0000313" key="4">
    <source>
        <dbReference type="EMBL" id="MCC2748579.1"/>
    </source>
</evidence>
<keyword evidence="1" id="KW-1133">Transmembrane helix</keyword>
<reference evidence="10 16" key="4">
    <citation type="submission" date="2019-08" db="EMBL/GenBank/DDBJ databases">
        <authorList>
            <person name="Duncan S."/>
            <person name="Walker A."/>
        </authorList>
    </citation>
    <scope>NUCLEOTIDE SEQUENCE [LARGE SCALE GENOMIC DNA]</scope>
    <source>
        <strain evidence="10 16">L2-21</strain>
    </source>
</reference>
<dbReference type="OrthoDB" id="411368at2"/>
<accession>A0A173VNH1</accession>
<dbReference type="RefSeq" id="WP_012741246.1">
    <property type="nucleotide sequence ID" value="NZ_CP092643.1"/>
</dbReference>
<evidence type="ECO:0000313" key="2">
    <source>
        <dbReference type="EMBL" id="CUN28206.1"/>
    </source>
</evidence>
<feature type="transmembrane region" description="Helical" evidence="1">
    <location>
        <begin position="12"/>
        <end position="30"/>
    </location>
</feature>
<proteinExistence type="predicted"/>
<dbReference type="Pfam" id="PF07155">
    <property type="entry name" value="ECF-ribofla_trS"/>
    <property type="match status" value="1"/>
</dbReference>
<dbReference type="EMBL" id="QSKY01000011">
    <property type="protein sequence ID" value="RHF03908.1"/>
    <property type="molecule type" value="Genomic_DNA"/>
</dbReference>
<dbReference type="Proteomes" id="UP000286581">
    <property type="component" value="Unassembled WGS sequence"/>
</dbReference>
<reference evidence="10 16" key="5">
    <citation type="submission" date="2019-09" db="EMBL/GenBank/DDBJ databases">
        <title>Strain-level analysis of Eubacterium rectale using genomes from metagenomes.</title>
        <authorList>
            <person name="Karcher N."/>
            <person name="Segata N."/>
        </authorList>
    </citation>
    <scope>NUCLEOTIDE SEQUENCE [LARGE SCALE GENOMIC DNA]</scope>
    <source>
        <strain evidence="10 16">L2-21</strain>
    </source>
</reference>
<dbReference type="EMBL" id="JAJCJQ010000023">
    <property type="protein sequence ID" value="MCB6961701.1"/>
    <property type="molecule type" value="Genomic_DNA"/>
</dbReference>
<evidence type="ECO:0000313" key="14">
    <source>
        <dbReference type="Proteomes" id="UP000286220"/>
    </source>
</evidence>
<dbReference type="Proteomes" id="UP000324325">
    <property type="component" value="Unassembled WGS sequence"/>
</dbReference>
<reference evidence="5 17" key="3">
    <citation type="journal article" date="2019" name="Nat. Med.">
        <title>A library of human gut bacterial isolates paired with longitudinal multiomics data enables mechanistic microbiome research.</title>
        <authorList>
            <person name="Poyet M."/>
            <person name="Groussin M."/>
            <person name="Gibbons S.M."/>
            <person name="Avila-Pacheco J."/>
            <person name="Jiang X."/>
            <person name="Kearney S.M."/>
            <person name="Perrotta A.R."/>
            <person name="Berdy B."/>
            <person name="Zhao S."/>
            <person name="Lieberman T.D."/>
            <person name="Swanson P.K."/>
            <person name="Smith M."/>
            <person name="Roesemann S."/>
            <person name="Alexander J.E."/>
            <person name="Rich S.A."/>
            <person name="Livny J."/>
            <person name="Vlamakis H."/>
            <person name="Clish C."/>
            <person name="Bullock K."/>
            <person name="Deik A."/>
            <person name="Scott J."/>
            <person name="Pierce K.A."/>
            <person name="Xavier R.J."/>
            <person name="Alm E.J."/>
        </authorList>
    </citation>
    <scope>NUCLEOTIDE SEQUENCE [LARGE SCALE GENOMIC DNA]</scope>
    <source>
        <strain evidence="5 17">BIOML-A11</strain>
    </source>
</reference>
<dbReference type="Proteomes" id="UP000286220">
    <property type="component" value="Unassembled WGS sequence"/>
</dbReference>
<protein>
    <submittedName>
        <fullName evidence="2">Predicted membrane protein</fullName>
    </submittedName>
    <submittedName>
        <fullName evidence="3">TIGR04002 family protein</fullName>
    </submittedName>
</protein>
<dbReference type="EMBL" id="JAJFBX010000043">
    <property type="protein sequence ID" value="MCC2748579.1"/>
    <property type="molecule type" value="Genomic_DNA"/>
</dbReference>
<dbReference type="Gene3D" id="1.10.1760.20">
    <property type="match status" value="1"/>
</dbReference>
<dbReference type="OMA" id="TAYICHI"/>
<dbReference type="Proteomes" id="UP001197741">
    <property type="component" value="Unassembled WGS sequence"/>
</dbReference>
<feature type="transmembrane region" description="Helical" evidence="1">
    <location>
        <begin position="132"/>
        <end position="165"/>
    </location>
</feature>
<dbReference type="InterPro" id="IPR009825">
    <property type="entry name" value="ECF_substrate-spec-like"/>
</dbReference>
<keyword evidence="1" id="KW-0472">Membrane</keyword>
<evidence type="ECO:0000313" key="8">
    <source>
        <dbReference type="EMBL" id="RHA92979.1"/>
    </source>
</evidence>
<dbReference type="GO" id="GO:0016020">
    <property type="term" value="C:membrane"/>
    <property type="evidence" value="ECO:0007669"/>
    <property type="project" value="InterPro"/>
</dbReference>
<evidence type="ECO:0000313" key="17">
    <source>
        <dbReference type="Proteomes" id="UP000479563"/>
    </source>
</evidence>
<evidence type="ECO:0000313" key="16">
    <source>
        <dbReference type="Proteomes" id="UP000324325"/>
    </source>
</evidence>
<dbReference type="InterPro" id="IPR023812">
    <property type="entry name" value="CHP04002"/>
</dbReference>
<organism evidence="2 11">
    <name type="scientific">Agathobacter rectalis</name>
    <dbReference type="NCBI Taxonomy" id="39491"/>
    <lineage>
        <taxon>Bacteria</taxon>
        <taxon>Bacillati</taxon>
        <taxon>Bacillota</taxon>
        <taxon>Clostridia</taxon>
        <taxon>Lachnospirales</taxon>
        <taxon>Lachnospiraceae</taxon>
        <taxon>Agathobacter</taxon>
    </lineage>
</organism>
<evidence type="ECO:0000313" key="12">
    <source>
        <dbReference type="Proteomes" id="UP000283501"/>
    </source>
</evidence>
<dbReference type="Proteomes" id="UP000283501">
    <property type="component" value="Unassembled WGS sequence"/>
</dbReference>
<dbReference type="EMBL" id="WKQP01000038">
    <property type="protein sequence ID" value="MSC61493.1"/>
    <property type="molecule type" value="Genomic_DNA"/>
</dbReference>
<sequence>MNSQVKKLTFTALMAAMITIFTAYICHIPVGQNGGYIHFGDSLIYIAACLLPWPYAMTAAAIGGGMADLLTAPIWAPATIIIKALISIPFTNKSDKIVTVRNVVSTIIAFAISATGYAIAEAFITYGFTKQAFTGLIAIIPVSVPGSCIQSGGSAIIFVILGLVLDKIGFKRRFFTLEETK</sequence>
<evidence type="ECO:0000256" key="1">
    <source>
        <dbReference type="SAM" id="Phobius"/>
    </source>
</evidence>
<dbReference type="GeneID" id="86987240"/>
<evidence type="ECO:0000313" key="7">
    <source>
        <dbReference type="EMBL" id="RGZ14406.1"/>
    </source>
</evidence>
<gene>
    <name evidence="9" type="ORF">DW703_09110</name>
    <name evidence="8" type="ORF">DW912_04725</name>
    <name evidence="6" type="ORF">DWV78_13275</name>
    <name evidence="7" type="ORF">DXA03_14440</name>
    <name evidence="2" type="ORF">ERS852580_03243</name>
    <name evidence="10" type="ORF">FYL37_09490</name>
    <name evidence="5" type="ORF">GKE07_15105</name>
    <name evidence="3" type="ORF">LIZ82_12505</name>
    <name evidence="4" type="ORF">LK487_16410</name>
</gene>
<keyword evidence="1" id="KW-0812">Transmembrane</keyword>
<dbReference type="EMBL" id="QSDV01000047">
    <property type="protein sequence ID" value="RGZ14406.1"/>
    <property type="molecule type" value="Genomic_DNA"/>
</dbReference>
<dbReference type="Proteomes" id="UP000095673">
    <property type="component" value="Unassembled WGS sequence"/>
</dbReference>
<name>A0A173VNH1_9FIRM</name>
<feature type="transmembrane region" description="Helical" evidence="1">
    <location>
        <begin position="42"/>
        <end position="62"/>
    </location>
</feature>
<evidence type="ECO:0000313" key="6">
    <source>
        <dbReference type="EMBL" id="RGW37912.1"/>
    </source>
</evidence>
<dbReference type="AlphaFoldDB" id="A0A173VNH1"/>
<reference evidence="12 13" key="2">
    <citation type="submission" date="2018-08" db="EMBL/GenBank/DDBJ databases">
        <title>A genome reference for cultivated species of the human gut microbiota.</title>
        <authorList>
            <person name="Zou Y."/>
            <person name="Xue W."/>
            <person name="Luo G."/>
        </authorList>
    </citation>
    <scope>NUCLEOTIDE SEQUENCE [LARGE SCALE GENOMIC DNA]</scope>
    <source>
        <strain evidence="6 15">AF12-8</strain>
        <strain evidence="9 12">AM26-2LB</strain>
        <strain evidence="8 14">AM42-17AT</strain>
        <strain evidence="7 13">AM54-25XD</strain>
    </source>
</reference>
<dbReference type="EMBL" id="CYXM01000022">
    <property type="protein sequence ID" value="CUN28206.1"/>
    <property type="molecule type" value="Genomic_DNA"/>
</dbReference>
<evidence type="ECO:0000313" key="5">
    <source>
        <dbReference type="EMBL" id="MSC61493.1"/>
    </source>
</evidence>
<dbReference type="Proteomes" id="UP000479563">
    <property type="component" value="Unassembled WGS sequence"/>
</dbReference>